<dbReference type="EMBL" id="CAJPVJ010055427">
    <property type="protein sequence ID" value="CAG2183611.1"/>
    <property type="molecule type" value="Genomic_DNA"/>
</dbReference>
<dbReference type="SUPFAM" id="SSF57716">
    <property type="entry name" value="Glucocorticoid receptor-like (DNA-binding domain)"/>
    <property type="match status" value="1"/>
</dbReference>
<feature type="region of interest" description="Disordered" evidence="10">
    <location>
        <begin position="119"/>
        <end position="140"/>
    </location>
</feature>
<protein>
    <recommendedName>
        <fullName evidence="11">Nuclear receptor domain-containing protein</fullName>
    </recommendedName>
</protein>
<dbReference type="Proteomes" id="UP000728032">
    <property type="component" value="Unassembled WGS sequence"/>
</dbReference>
<evidence type="ECO:0000256" key="2">
    <source>
        <dbReference type="ARBA" id="ARBA00022723"/>
    </source>
</evidence>
<dbReference type="InterPro" id="IPR013088">
    <property type="entry name" value="Znf_NHR/GATA"/>
</dbReference>
<dbReference type="SMART" id="SM00399">
    <property type="entry name" value="ZnF_C4"/>
    <property type="match status" value="1"/>
</dbReference>
<feature type="non-terminal residue" evidence="12">
    <location>
        <position position="1"/>
    </location>
</feature>
<keyword evidence="7" id="KW-0804">Transcription</keyword>
<keyword evidence="6" id="KW-0238">DNA-binding</keyword>
<dbReference type="PANTHER" id="PTHR24086:SF25">
    <property type="entry name" value="NUCLEAR HORMONE RECEPTOR FTZ-F1 BETA"/>
    <property type="match status" value="1"/>
</dbReference>
<proteinExistence type="predicted"/>
<evidence type="ECO:0000256" key="1">
    <source>
        <dbReference type="ARBA" id="ARBA00004123"/>
    </source>
</evidence>
<keyword evidence="4" id="KW-0862">Zinc</keyword>
<evidence type="ECO:0000313" key="12">
    <source>
        <dbReference type="EMBL" id="CAD7666715.1"/>
    </source>
</evidence>
<accession>A0A7R9MU05</accession>
<dbReference type="InterPro" id="IPR016355">
    <property type="entry name" value="NR5-like"/>
</dbReference>
<dbReference type="GO" id="GO:0004879">
    <property type="term" value="F:nuclear receptor activity"/>
    <property type="evidence" value="ECO:0007669"/>
    <property type="project" value="InterPro"/>
</dbReference>
<evidence type="ECO:0000256" key="8">
    <source>
        <dbReference type="ARBA" id="ARBA00023170"/>
    </source>
</evidence>
<dbReference type="GO" id="GO:0005634">
    <property type="term" value="C:nucleus"/>
    <property type="evidence" value="ECO:0007669"/>
    <property type="project" value="UniProtKB-SubCell"/>
</dbReference>
<name>A0A7R9MU05_9ACAR</name>
<gene>
    <name evidence="12" type="ORF">ONB1V03_LOCUS23031</name>
    <name evidence="13" type="ORF">ONB1V03_LOCUS23033</name>
</gene>
<dbReference type="FunFam" id="3.30.50.10:FF:000037">
    <property type="entry name" value="Nuclear hormone receptor FTZ-F1 beta"/>
    <property type="match status" value="1"/>
</dbReference>
<dbReference type="GO" id="GO:0043565">
    <property type="term" value="F:sequence-specific DNA binding"/>
    <property type="evidence" value="ECO:0007669"/>
    <property type="project" value="InterPro"/>
</dbReference>
<dbReference type="EMBL" id="OC970252">
    <property type="protein sequence ID" value="CAD7666715.1"/>
    <property type="molecule type" value="Genomic_DNA"/>
</dbReference>
<dbReference type="AlphaFoldDB" id="A0A7R9MU05"/>
<dbReference type="EMBL" id="CAJPVJ010055456">
    <property type="protein sequence ID" value="CAG2183613.1"/>
    <property type="molecule type" value="Genomic_DNA"/>
</dbReference>
<evidence type="ECO:0000259" key="11">
    <source>
        <dbReference type="PROSITE" id="PS51030"/>
    </source>
</evidence>
<evidence type="ECO:0000256" key="5">
    <source>
        <dbReference type="ARBA" id="ARBA00023015"/>
    </source>
</evidence>
<keyword evidence="9" id="KW-0539">Nucleus</keyword>
<evidence type="ECO:0000256" key="4">
    <source>
        <dbReference type="ARBA" id="ARBA00022833"/>
    </source>
</evidence>
<keyword evidence="14" id="KW-1185">Reference proteome</keyword>
<evidence type="ECO:0000256" key="3">
    <source>
        <dbReference type="ARBA" id="ARBA00022771"/>
    </source>
</evidence>
<organism evidence="12">
    <name type="scientific">Oppiella nova</name>
    <dbReference type="NCBI Taxonomy" id="334625"/>
    <lineage>
        <taxon>Eukaryota</taxon>
        <taxon>Metazoa</taxon>
        <taxon>Ecdysozoa</taxon>
        <taxon>Arthropoda</taxon>
        <taxon>Chelicerata</taxon>
        <taxon>Arachnida</taxon>
        <taxon>Acari</taxon>
        <taxon>Acariformes</taxon>
        <taxon>Sarcoptiformes</taxon>
        <taxon>Oribatida</taxon>
        <taxon>Brachypylina</taxon>
        <taxon>Oppioidea</taxon>
        <taxon>Oppiidae</taxon>
        <taxon>Oppiella</taxon>
    </lineage>
</organism>
<dbReference type="OrthoDB" id="5771769at2759"/>
<evidence type="ECO:0000256" key="6">
    <source>
        <dbReference type="ARBA" id="ARBA00023125"/>
    </source>
</evidence>
<keyword evidence="2" id="KW-0479">Metal-binding</keyword>
<dbReference type="EMBL" id="OC970281">
    <property type="protein sequence ID" value="CAD7666722.1"/>
    <property type="molecule type" value="Genomic_DNA"/>
</dbReference>
<dbReference type="Gene3D" id="3.30.50.10">
    <property type="entry name" value="Erythroid Transcription Factor GATA-1, subunit A"/>
    <property type="match status" value="1"/>
</dbReference>
<dbReference type="InterPro" id="IPR001628">
    <property type="entry name" value="Znf_hrmn_rcpt"/>
</dbReference>
<evidence type="ECO:0000256" key="10">
    <source>
        <dbReference type="SAM" id="MobiDB-lite"/>
    </source>
</evidence>
<reference evidence="12" key="1">
    <citation type="submission" date="2020-11" db="EMBL/GenBank/DDBJ databases">
        <authorList>
            <person name="Tran Van P."/>
        </authorList>
    </citation>
    <scope>NUCLEOTIDE SEQUENCE</scope>
</reference>
<dbReference type="PROSITE" id="PS51030">
    <property type="entry name" value="NUCLEAR_REC_DBD_2"/>
    <property type="match status" value="1"/>
</dbReference>
<keyword evidence="5" id="KW-0805">Transcription regulation</keyword>
<evidence type="ECO:0000313" key="13">
    <source>
        <dbReference type="EMBL" id="CAD7666722.1"/>
    </source>
</evidence>
<feature type="non-terminal residue" evidence="12">
    <location>
        <position position="176"/>
    </location>
</feature>
<evidence type="ECO:0000256" key="9">
    <source>
        <dbReference type="ARBA" id="ARBA00023242"/>
    </source>
</evidence>
<evidence type="ECO:0000313" key="14">
    <source>
        <dbReference type="Proteomes" id="UP000728032"/>
    </source>
</evidence>
<dbReference type="PRINTS" id="PR00047">
    <property type="entry name" value="STROIDFINGER"/>
</dbReference>
<dbReference type="Pfam" id="PF00105">
    <property type="entry name" value="zf-C4"/>
    <property type="match status" value="1"/>
</dbReference>
<evidence type="ECO:0000256" key="7">
    <source>
        <dbReference type="ARBA" id="ARBA00023163"/>
    </source>
</evidence>
<feature type="domain" description="Nuclear receptor" evidence="11">
    <location>
        <begin position="1"/>
        <end position="66"/>
    </location>
</feature>
<dbReference type="GO" id="GO:0008270">
    <property type="term" value="F:zinc ion binding"/>
    <property type="evidence" value="ECO:0007669"/>
    <property type="project" value="UniProtKB-KW"/>
</dbReference>
<keyword evidence="8" id="KW-0675">Receptor</keyword>
<dbReference type="PANTHER" id="PTHR24086">
    <property type="entry name" value="NUCLEAR RECEPTOR SUBFAMILY 5 GROUP A"/>
    <property type="match status" value="1"/>
</dbReference>
<sequence length="176" mass="20012">ISGFHYGIFSCESCKGFFKRTVQNKKNYVCLRGANCHVSMTTRKKCPACRFDKCLKMGMKLEAIREDRTRGGRSTYQCSYTLSPQSISENRLPEMVSAMAGQPEQQTNIVHNESQFRMNSLSKREPEVDSMDTSDMSSTEPIPRLIQDILSVEHLWHNADKESDSLGFNGEPSDRN</sequence>
<comment type="subcellular location">
    <subcellularLocation>
        <location evidence="1">Nucleus</location>
    </subcellularLocation>
</comment>
<keyword evidence="3" id="KW-0863">Zinc-finger</keyword>